<dbReference type="EMBL" id="JAJFZT010000001">
    <property type="protein sequence ID" value="MCC3271375.1"/>
    <property type="molecule type" value="Genomic_DNA"/>
</dbReference>
<keyword evidence="2" id="KW-0812">Transmembrane</keyword>
<feature type="transmembrane region" description="Helical" evidence="2">
    <location>
        <begin position="58"/>
        <end position="80"/>
    </location>
</feature>
<name>A0A9X1S7B8_9MICC</name>
<accession>A0A9X1S7B8</accession>
<dbReference type="Pfam" id="PF13367">
    <property type="entry name" value="PrsW-protease"/>
    <property type="match status" value="1"/>
</dbReference>
<feature type="transmembrane region" description="Helical" evidence="2">
    <location>
        <begin position="86"/>
        <end position="109"/>
    </location>
</feature>
<keyword evidence="3" id="KW-0378">Hydrolase</keyword>
<feature type="transmembrane region" description="Helical" evidence="2">
    <location>
        <begin position="194"/>
        <end position="212"/>
    </location>
</feature>
<keyword evidence="3" id="KW-0482">Metalloprotease</keyword>
<dbReference type="PANTHER" id="PTHR36844">
    <property type="entry name" value="PROTEASE PRSW"/>
    <property type="match status" value="1"/>
</dbReference>
<keyword evidence="5" id="KW-1185">Reference proteome</keyword>
<evidence type="ECO:0000313" key="4">
    <source>
        <dbReference type="EMBL" id="UON90844.1"/>
    </source>
</evidence>
<feature type="transmembrane region" description="Helical" evidence="2">
    <location>
        <begin position="232"/>
        <end position="257"/>
    </location>
</feature>
<sequence>MDSPPSPTGQQHPVQPAPAPLGHGPAGSAAGPPHGARSHGTAVAPAWARPAPRRDRGLTATVVMIVASSAVLAWVGMFLLDRLGPPAFIICGILALVPLGICVLGIWWVDRWEPEPRSTLVFCFLWGAGVSVGIALLVGPYFTLALLELVPSGSADLLGMVIQAPVVEEIAKGMGILLLLLVRRRIFDGPVDGIVFAAAVAAGFAFTENILYFGSALLTAGGATVYQLGFTFILRGLLSPFAHVLFTACTGLALGLAARRAGNAWIAPAFVLGLVPAILGHMLWNGGPALLFGDFFVFYFLLQVPFFVLAVTGVWFLRRSEQRLTQRRLGEYAGAGWFSDAEVQMLATGAGRRRAMAWARAHHTAAPMKELIRRSTRLALTRQQIVAGREVEANREYERTLLGEVSAIRSALLAGTA</sequence>
<feature type="transmembrane region" description="Helical" evidence="2">
    <location>
        <begin position="162"/>
        <end position="182"/>
    </location>
</feature>
<feature type="region of interest" description="Disordered" evidence="1">
    <location>
        <begin position="1"/>
        <end position="46"/>
    </location>
</feature>
<dbReference type="Proteomes" id="UP001155145">
    <property type="component" value="Unassembled WGS sequence"/>
</dbReference>
<organism evidence="3 6">
    <name type="scientific">Arthrobacter zhangbolii</name>
    <dbReference type="NCBI Taxonomy" id="2886936"/>
    <lineage>
        <taxon>Bacteria</taxon>
        <taxon>Bacillati</taxon>
        <taxon>Actinomycetota</taxon>
        <taxon>Actinomycetes</taxon>
        <taxon>Micrococcales</taxon>
        <taxon>Micrococcaceae</taxon>
        <taxon>Arthrobacter</taxon>
    </lineage>
</organism>
<keyword evidence="2" id="KW-1133">Transmembrane helix</keyword>
<evidence type="ECO:0000313" key="5">
    <source>
        <dbReference type="Proteomes" id="UP000829758"/>
    </source>
</evidence>
<proteinExistence type="predicted"/>
<feature type="transmembrane region" description="Helical" evidence="2">
    <location>
        <begin position="264"/>
        <end position="284"/>
    </location>
</feature>
<dbReference type="InterPro" id="IPR026898">
    <property type="entry name" value="PrsW"/>
</dbReference>
<feature type="compositionally biased region" description="Low complexity" evidence="1">
    <location>
        <begin position="20"/>
        <end position="35"/>
    </location>
</feature>
<evidence type="ECO:0000256" key="2">
    <source>
        <dbReference type="SAM" id="Phobius"/>
    </source>
</evidence>
<dbReference type="PANTHER" id="PTHR36844:SF1">
    <property type="entry name" value="PROTEASE PRSW"/>
    <property type="match status" value="1"/>
</dbReference>
<feature type="transmembrane region" description="Helical" evidence="2">
    <location>
        <begin position="296"/>
        <end position="317"/>
    </location>
</feature>
<evidence type="ECO:0000256" key="1">
    <source>
        <dbReference type="SAM" id="MobiDB-lite"/>
    </source>
</evidence>
<dbReference type="AlphaFoldDB" id="A0A9X1S7B8"/>
<keyword evidence="3" id="KW-0645">Protease</keyword>
<dbReference type="EMBL" id="CP094984">
    <property type="protein sequence ID" value="UON90844.1"/>
    <property type="molecule type" value="Genomic_DNA"/>
</dbReference>
<evidence type="ECO:0000313" key="6">
    <source>
        <dbReference type="Proteomes" id="UP001155145"/>
    </source>
</evidence>
<gene>
    <name evidence="3" type="ORF">LJ755_01350</name>
    <name evidence="4" type="ORF">MUK71_09330</name>
</gene>
<keyword evidence="2" id="KW-0472">Membrane</keyword>
<dbReference type="Proteomes" id="UP000829758">
    <property type="component" value="Chromosome"/>
</dbReference>
<dbReference type="RefSeq" id="WP_227927750.1">
    <property type="nucleotide sequence ID" value="NZ_CP094984.1"/>
</dbReference>
<reference evidence="3" key="1">
    <citation type="submission" date="2021-10" db="EMBL/GenBank/DDBJ databases">
        <title>Novel species in genus Arthrobacter.</title>
        <authorList>
            <person name="Liu Y."/>
        </authorList>
    </citation>
    <scope>NUCLEOTIDE SEQUENCE</scope>
    <source>
        <strain evidence="5">zg-Y462</strain>
        <strain evidence="3">Zg-Y462</strain>
    </source>
</reference>
<evidence type="ECO:0000313" key="3">
    <source>
        <dbReference type="EMBL" id="MCC3271375.1"/>
    </source>
</evidence>
<protein>
    <submittedName>
        <fullName evidence="3">PrsW family intramembrane metalloprotease</fullName>
    </submittedName>
</protein>
<dbReference type="GO" id="GO:0008237">
    <property type="term" value="F:metallopeptidase activity"/>
    <property type="evidence" value="ECO:0007669"/>
    <property type="project" value="UniProtKB-KW"/>
</dbReference>
<feature type="transmembrane region" description="Helical" evidence="2">
    <location>
        <begin position="121"/>
        <end position="142"/>
    </location>
</feature>